<dbReference type="STRING" id="879819.A0A0J0XB84"/>
<dbReference type="AlphaFoldDB" id="A0A0J0XB84"/>
<sequence>MIHVGLLLFPGVQQLDIIGPHDVLTGLPEVQTHMVWKTLDPVAASTGLRMFPDTTYASCPPLDVLIVPGGGGVNALLTDAETLVWLRATSRRLTHLCSVCTGSLILAAAGLLRGRRATSHWRFRELVAEGGGIPVAERIVTDRGQEGTYTVMSGGGVTAGIDFALALAAELVGQDEAMRKQLYLEYAPAPPFEAGDPETAPAHILQQSLEATAPNVAARRESVRAGVAMTAKLEAEGK</sequence>
<dbReference type="EMBL" id="KQ087323">
    <property type="protein sequence ID" value="KLT38318.1"/>
    <property type="molecule type" value="Genomic_DNA"/>
</dbReference>
<proteinExistence type="predicted"/>
<dbReference type="Proteomes" id="UP000053611">
    <property type="component" value="Unassembled WGS sequence"/>
</dbReference>
<evidence type="ECO:0000259" key="1">
    <source>
        <dbReference type="Pfam" id="PF01965"/>
    </source>
</evidence>
<dbReference type="InterPro" id="IPR052158">
    <property type="entry name" value="INH-QAR"/>
</dbReference>
<name>A0A0J0XB84_9TREE</name>
<dbReference type="PANTHER" id="PTHR43130">
    <property type="entry name" value="ARAC-FAMILY TRANSCRIPTIONAL REGULATOR"/>
    <property type="match status" value="1"/>
</dbReference>
<dbReference type="GO" id="GO:0006355">
    <property type="term" value="P:regulation of DNA-templated transcription"/>
    <property type="evidence" value="ECO:0007669"/>
    <property type="project" value="TreeGrafter"/>
</dbReference>
<dbReference type="CDD" id="cd03139">
    <property type="entry name" value="GATase1_PfpI_2"/>
    <property type="match status" value="1"/>
</dbReference>
<reference evidence="2 3" key="1">
    <citation type="submission" date="2015-03" db="EMBL/GenBank/DDBJ databases">
        <title>Genomics and transcriptomics of the oil-accumulating basidiomycete yeast T. oleaginosus allow insights into substrate utilization and the diverse evolutionary trajectories of mating systems in fungi.</title>
        <authorList>
            <consortium name="DOE Joint Genome Institute"/>
            <person name="Kourist R."/>
            <person name="Kracht O."/>
            <person name="Bracharz F."/>
            <person name="Lipzen A."/>
            <person name="Nolan M."/>
            <person name="Ohm R."/>
            <person name="Grigoriev I."/>
            <person name="Sun S."/>
            <person name="Heitman J."/>
            <person name="Bruck T."/>
            <person name="Nowrousian M."/>
        </authorList>
    </citation>
    <scope>NUCLEOTIDE SEQUENCE [LARGE SCALE GENOMIC DNA]</scope>
    <source>
        <strain evidence="2 3">IBC0246</strain>
    </source>
</reference>
<dbReference type="SUPFAM" id="SSF52317">
    <property type="entry name" value="Class I glutamine amidotransferase-like"/>
    <property type="match status" value="1"/>
</dbReference>
<feature type="domain" description="DJ-1/PfpI" evidence="1">
    <location>
        <begin position="4"/>
        <end position="169"/>
    </location>
</feature>
<keyword evidence="3" id="KW-1185">Reference proteome</keyword>
<protein>
    <submittedName>
        <fullName evidence="2">Isonitrile hydratase</fullName>
    </submittedName>
</protein>
<dbReference type="InterPro" id="IPR002818">
    <property type="entry name" value="DJ-1/PfpI"/>
</dbReference>
<dbReference type="RefSeq" id="XP_018274809.1">
    <property type="nucleotide sequence ID" value="XM_018421618.1"/>
</dbReference>
<evidence type="ECO:0000313" key="2">
    <source>
        <dbReference type="EMBL" id="KLT38318.1"/>
    </source>
</evidence>
<dbReference type="OrthoDB" id="543156at2759"/>
<dbReference type="InterPro" id="IPR029062">
    <property type="entry name" value="Class_I_gatase-like"/>
</dbReference>
<dbReference type="Pfam" id="PF01965">
    <property type="entry name" value="DJ-1_PfpI"/>
    <property type="match status" value="1"/>
</dbReference>
<dbReference type="Gene3D" id="3.40.50.880">
    <property type="match status" value="1"/>
</dbReference>
<dbReference type="GeneID" id="28982221"/>
<accession>A0A0J0XB84</accession>
<organism evidence="2 3">
    <name type="scientific">Cutaneotrichosporon oleaginosum</name>
    <dbReference type="NCBI Taxonomy" id="879819"/>
    <lineage>
        <taxon>Eukaryota</taxon>
        <taxon>Fungi</taxon>
        <taxon>Dikarya</taxon>
        <taxon>Basidiomycota</taxon>
        <taxon>Agaricomycotina</taxon>
        <taxon>Tremellomycetes</taxon>
        <taxon>Trichosporonales</taxon>
        <taxon>Trichosporonaceae</taxon>
        <taxon>Cutaneotrichosporon</taxon>
    </lineage>
</organism>
<gene>
    <name evidence="2" type="ORF">CC85DRAFT_281332</name>
</gene>
<evidence type="ECO:0000313" key="3">
    <source>
        <dbReference type="Proteomes" id="UP000053611"/>
    </source>
</evidence>
<dbReference type="PANTHER" id="PTHR43130:SF2">
    <property type="entry name" value="DJ-1_PFPI DOMAIN-CONTAINING PROTEIN"/>
    <property type="match status" value="1"/>
</dbReference>